<dbReference type="Pfam" id="PF00248">
    <property type="entry name" value="Aldo_ket_red"/>
    <property type="match status" value="1"/>
</dbReference>
<evidence type="ECO:0000313" key="3">
    <source>
        <dbReference type="EMBL" id="KAK3903039.1"/>
    </source>
</evidence>
<evidence type="ECO:0000313" key="4">
    <source>
        <dbReference type="Proteomes" id="UP001303889"/>
    </source>
</evidence>
<dbReference type="InterPro" id="IPR036812">
    <property type="entry name" value="NAD(P)_OxRdtase_dom_sf"/>
</dbReference>
<evidence type="ECO:0000259" key="2">
    <source>
        <dbReference type="Pfam" id="PF00248"/>
    </source>
</evidence>
<dbReference type="PANTHER" id="PTHR43625">
    <property type="entry name" value="AFLATOXIN B1 ALDEHYDE REDUCTASE"/>
    <property type="match status" value="1"/>
</dbReference>
<reference evidence="3" key="2">
    <citation type="submission" date="2023-05" db="EMBL/GenBank/DDBJ databases">
        <authorList>
            <consortium name="Lawrence Berkeley National Laboratory"/>
            <person name="Steindorff A."/>
            <person name="Hensen N."/>
            <person name="Bonometti L."/>
            <person name="Westerberg I."/>
            <person name="Brannstrom I.O."/>
            <person name="Guillou S."/>
            <person name="Cros-Aarteil S."/>
            <person name="Calhoun S."/>
            <person name="Haridas S."/>
            <person name="Kuo A."/>
            <person name="Mondo S."/>
            <person name="Pangilinan J."/>
            <person name="Riley R."/>
            <person name="Labutti K."/>
            <person name="Andreopoulos B."/>
            <person name="Lipzen A."/>
            <person name="Chen C."/>
            <person name="Yanf M."/>
            <person name="Daum C."/>
            <person name="Ng V."/>
            <person name="Clum A."/>
            <person name="Ohm R."/>
            <person name="Martin F."/>
            <person name="Silar P."/>
            <person name="Natvig D."/>
            <person name="Lalanne C."/>
            <person name="Gautier V."/>
            <person name="Ament-Velasquez S.L."/>
            <person name="Kruys A."/>
            <person name="Hutchinson M.I."/>
            <person name="Powell A.J."/>
            <person name="Barry K."/>
            <person name="Miller A.N."/>
            <person name="Grigoriev I.V."/>
            <person name="Debuchy R."/>
            <person name="Gladieux P."/>
            <person name="Thoren M.H."/>
            <person name="Johannesson H."/>
        </authorList>
    </citation>
    <scope>NUCLEOTIDE SEQUENCE</scope>
    <source>
        <strain evidence="3">CBS 103.79</strain>
    </source>
</reference>
<keyword evidence="4" id="KW-1185">Reference proteome</keyword>
<dbReference type="SUPFAM" id="SSF51430">
    <property type="entry name" value="NAD(P)-linked oxidoreductase"/>
    <property type="match status" value="1"/>
</dbReference>
<dbReference type="Proteomes" id="UP001303889">
    <property type="component" value="Unassembled WGS sequence"/>
</dbReference>
<name>A0AAN6MLW9_9PEZI</name>
<dbReference type="InterPro" id="IPR050791">
    <property type="entry name" value="Aldo-Keto_reductase"/>
</dbReference>
<proteinExistence type="predicted"/>
<dbReference type="EMBL" id="MU855473">
    <property type="protein sequence ID" value="KAK3903039.1"/>
    <property type="molecule type" value="Genomic_DNA"/>
</dbReference>
<dbReference type="InterPro" id="IPR023210">
    <property type="entry name" value="NADP_OxRdtase_dom"/>
</dbReference>
<dbReference type="CDD" id="cd19077">
    <property type="entry name" value="AKR_AKR8A1-2"/>
    <property type="match status" value="1"/>
</dbReference>
<reference evidence="3" key="1">
    <citation type="journal article" date="2023" name="Mol. Phylogenet. Evol.">
        <title>Genome-scale phylogeny and comparative genomics of the fungal order Sordariales.</title>
        <authorList>
            <person name="Hensen N."/>
            <person name="Bonometti L."/>
            <person name="Westerberg I."/>
            <person name="Brannstrom I.O."/>
            <person name="Guillou S."/>
            <person name="Cros-Aarteil S."/>
            <person name="Calhoun S."/>
            <person name="Haridas S."/>
            <person name="Kuo A."/>
            <person name="Mondo S."/>
            <person name="Pangilinan J."/>
            <person name="Riley R."/>
            <person name="LaButti K."/>
            <person name="Andreopoulos B."/>
            <person name="Lipzen A."/>
            <person name="Chen C."/>
            <person name="Yan M."/>
            <person name="Daum C."/>
            <person name="Ng V."/>
            <person name="Clum A."/>
            <person name="Steindorff A."/>
            <person name="Ohm R.A."/>
            <person name="Martin F."/>
            <person name="Silar P."/>
            <person name="Natvig D.O."/>
            <person name="Lalanne C."/>
            <person name="Gautier V."/>
            <person name="Ament-Velasquez S.L."/>
            <person name="Kruys A."/>
            <person name="Hutchinson M.I."/>
            <person name="Powell A.J."/>
            <person name="Barry K."/>
            <person name="Miller A.N."/>
            <person name="Grigoriev I.V."/>
            <person name="Debuchy R."/>
            <person name="Gladieux P."/>
            <person name="Hiltunen Thoren M."/>
            <person name="Johannesson H."/>
        </authorList>
    </citation>
    <scope>NUCLEOTIDE SEQUENCE</scope>
    <source>
        <strain evidence="3">CBS 103.79</strain>
    </source>
</reference>
<dbReference type="AlphaFoldDB" id="A0AAN6MLW9"/>
<sequence>MPLVNGKAVGATGYGLMGLTWRHEPPSDEQAFAAMRAAVENGMTLWNGGEFYGPPERNSMTLVARYFARHPEDADKVVLCVKGGVSHKGIDCSPEAVRSSLDNILKQLDGRKKLDLFECARRDPKVPLADTLGVMQEYIDRGLLGGISLSEVSAATIHEAAALAKIDAVEVELSLFSPDVLTNGIAAACAEHDIPLVAYSPLGHGILTGAIQTPATIPAHLSPFPRFSPANLPHNLTLYNFIHALAQKKGCTPAQLALAWTRCLARRPGMPAVIVPIPGCTTAERVVENAVEVELTDAEMEEIDWILGRFEVKGLRYPEHVPVNT</sequence>
<dbReference type="PANTHER" id="PTHR43625:SF78">
    <property type="entry name" value="PYRIDOXAL REDUCTASE-RELATED"/>
    <property type="match status" value="1"/>
</dbReference>
<organism evidence="3 4">
    <name type="scientific">Staphylotrichum tortipilum</name>
    <dbReference type="NCBI Taxonomy" id="2831512"/>
    <lineage>
        <taxon>Eukaryota</taxon>
        <taxon>Fungi</taxon>
        <taxon>Dikarya</taxon>
        <taxon>Ascomycota</taxon>
        <taxon>Pezizomycotina</taxon>
        <taxon>Sordariomycetes</taxon>
        <taxon>Sordariomycetidae</taxon>
        <taxon>Sordariales</taxon>
        <taxon>Chaetomiaceae</taxon>
        <taxon>Staphylotrichum</taxon>
    </lineage>
</organism>
<evidence type="ECO:0000256" key="1">
    <source>
        <dbReference type="ARBA" id="ARBA00023002"/>
    </source>
</evidence>
<gene>
    <name evidence="3" type="ORF">C8A05DRAFT_43673</name>
</gene>
<comment type="caution">
    <text evidence="3">The sequence shown here is derived from an EMBL/GenBank/DDBJ whole genome shotgun (WGS) entry which is preliminary data.</text>
</comment>
<protein>
    <submittedName>
        <fullName evidence="3">NADP-dependent oxidoreductase domain-containing protein</fullName>
    </submittedName>
</protein>
<dbReference type="Gene3D" id="3.20.20.100">
    <property type="entry name" value="NADP-dependent oxidoreductase domain"/>
    <property type="match status" value="1"/>
</dbReference>
<accession>A0AAN6MLW9</accession>
<dbReference type="GO" id="GO:0005737">
    <property type="term" value="C:cytoplasm"/>
    <property type="evidence" value="ECO:0007669"/>
    <property type="project" value="TreeGrafter"/>
</dbReference>
<dbReference type="GO" id="GO:0016491">
    <property type="term" value="F:oxidoreductase activity"/>
    <property type="evidence" value="ECO:0007669"/>
    <property type="project" value="UniProtKB-KW"/>
</dbReference>
<keyword evidence="1" id="KW-0560">Oxidoreductase</keyword>
<feature type="domain" description="NADP-dependent oxidoreductase" evidence="2">
    <location>
        <begin position="13"/>
        <end position="305"/>
    </location>
</feature>